<evidence type="ECO:0000313" key="2">
    <source>
        <dbReference type="EMBL" id="SEG29221.1"/>
    </source>
</evidence>
<protein>
    <submittedName>
        <fullName evidence="2">DoxX-like family protein</fullName>
    </submittedName>
</protein>
<keyword evidence="1" id="KW-0472">Membrane</keyword>
<dbReference type="RefSeq" id="WP_103906350.1">
    <property type="nucleotide sequence ID" value="NZ_CP049246.1"/>
</dbReference>
<accession>A0A1H5YYX1</accession>
<dbReference type="Pfam" id="PF13781">
    <property type="entry name" value="DoxX_3"/>
    <property type="match status" value="1"/>
</dbReference>
<dbReference type="EMBL" id="FNUT01000006">
    <property type="protein sequence ID" value="SEG29221.1"/>
    <property type="molecule type" value="Genomic_DNA"/>
</dbReference>
<feature type="transmembrane region" description="Helical" evidence="1">
    <location>
        <begin position="41"/>
        <end position="61"/>
    </location>
</feature>
<keyword evidence="3" id="KW-1185">Reference proteome</keyword>
<organism evidence="2 3">
    <name type="scientific">Sphingobacterium lactis</name>
    <dbReference type="NCBI Taxonomy" id="797291"/>
    <lineage>
        <taxon>Bacteria</taxon>
        <taxon>Pseudomonadati</taxon>
        <taxon>Bacteroidota</taxon>
        <taxon>Sphingobacteriia</taxon>
        <taxon>Sphingobacteriales</taxon>
        <taxon>Sphingobacteriaceae</taxon>
        <taxon>Sphingobacterium</taxon>
    </lineage>
</organism>
<feature type="transmembrane region" description="Helical" evidence="1">
    <location>
        <begin position="93"/>
        <end position="114"/>
    </location>
</feature>
<dbReference type="Proteomes" id="UP000236731">
    <property type="component" value="Unassembled WGS sequence"/>
</dbReference>
<evidence type="ECO:0000256" key="1">
    <source>
        <dbReference type="SAM" id="Phobius"/>
    </source>
</evidence>
<dbReference type="AlphaFoldDB" id="A0A1H5YYX1"/>
<name>A0A1H5YYX1_9SPHI</name>
<gene>
    <name evidence="2" type="ORF">SAMN05421877_106183</name>
</gene>
<feature type="transmembrane region" description="Helical" evidence="1">
    <location>
        <begin position="68"/>
        <end position="87"/>
    </location>
</feature>
<keyword evidence="1" id="KW-1133">Transmembrane helix</keyword>
<reference evidence="3" key="1">
    <citation type="submission" date="2016-10" db="EMBL/GenBank/DDBJ databases">
        <authorList>
            <person name="Varghese N."/>
            <person name="Submissions S."/>
        </authorList>
    </citation>
    <scope>NUCLEOTIDE SEQUENCE [LARGE SCALE GENOMIC DNA]</scope>
    <source>
        <strain evidence="3">DSM 22361</strain>
    </source>
</reference>
<keyword evidence="1" id="KW-0812">Transmembrane</keyword>
<proteinExistence type="predicted"/>
<dbReference type="InterPro" id="IPR025695">
    <property type="entry name" value="DoxX-like"/>
</dbReference>
<dbReference type="OrthoDB" id="1365847at2"/>
<evidence type="ECO:0000313" key="3">
    <source>
        <dbReference type="Proteomes" id="UP000236731"/>
    </source>
</evidence>
<sequence length="126" mass="14491">MHRALTIFIALIWFVNGFICKILNLVPRHEEIVARILGGDHARILTIGIGVAEVCMAFWVLSGKWRRTCALLQIFTVASMNILEFILVPDLLLWGRFNILFAFLFIVVVYYHAFGQQWKTPKTQSV</sequence>